<keyword evidence="2" id="KW-1185">Reference proteome</keyword>
<dbReference type="KEGG" id="acel:acsn021_20290"/>
<protein>
    <submittedName>
        <fullName evidence="1">Uncharacterized protein</fullName>
    </submittedName>
</protein>
<gene>
    <name evidence="1" type="ORF">acsn021_20290</name>
</gene>
<evidence type="ECO:0000313" key="2">
    <source>
        <dbReference type="Proteomes" id="UP000515561"/>
    </source>
</evidence>
<sequence>MKFNKQNQQNSNGIIRNYINQFYMESCCPAYMLKSIFLEEVHS</sequence>
<proteinExistence type="predicted"/>
<dbReference type="AlphaFoldDB" id="A0A6S6R4W9"/>
<dbReference type="EMBL" id="AP023367">
    <property type="protein sequence ID" value="BCJ94460.1"/>
    <property type="molecule type" value="Genomic_DNA"/>
</dbReference>
<accession>A0A6S6R4W9</accession>
<dbReference type="Proteomes" id="UP000515561">
    <property type="component" value="Chromosome"/>
</dbReference>
<evidence type="ECO:0000313" key="1">
    <source>
        <dbReference type="EMBL" id="BCJ94460.1"/>
    </source>
</evidence>
<organism evidence="1 2">
    <name type="scientific">Anaerocolumna cellulosilytica</name>
    <dbReference type="NCBI Taxonomy" id="433286"/>
    <lineage>
        <taxon>Bacteria</taxon>
        <taxon>Bacillati</taxon>
        <taxon>Bacillota</taxon>
        <taxon>Clostridia</taxon>
        <taxon>Lachnospirales</taxon>
        <taxon>Lachnospiraceae</taxon>
        <taxon>Anaerocolumna</taxon>
    </lineage>
</organism>
<name>A0A6S6R4W9_9FIRM</name>
<dbReference type="RefSeq" id="WP_279289757.1">
    <property type="nucleotide sequence ID" value="NZ_AP023367.1"/>
</dbReference>
<reference evidence="1 2" key="1">
    <citation type="journal article" date="2016" name="Int. J. Syst. Evol. Microbiol.">
        <title>Descriptions of Anaerotaenia torta gen. nov., sp. nov. and Anaerocolumna cellulosilytica gen. nov., sp. nov. isolated from a methanogenic reactor of cattle waste.</title>
        <authorList>
            <person name="Uek A."/>
            <person name="Ohtaki Y."/>
            <person name="Kaku N."/>
            <person name="Ueki K."/>
        </authorList>
    </citation>
    <scope>NUCLEOTIDE SEQUENCE [LARGE SCALE GENOMIC DNA]</scope>
    <source>
        <strain evidence="1 2">SN021</strain>
    </source>
</reference>